<dbReference type="STRING" id="333138.LQ50_01550"/>
<dbReference type="InterPro" id="IPR023804">
    <property type="entry name" value="DUF3792_TM"/>
</dbReference>
<name>A0A0B0IQP7_9BACI</name>
<gene>
    <name evidence="2" type="ORF">LQ50_01550</name>
</gene>
<protein>
    <submittedName>
        <fullName evidence="2">Membrane protein</fullName>
    </submittedName>
</protein>
<evidence type="ECO:0000256" key="1">
    <source>
        <dbReference type="SAM" id="Phobius"/>
    </source>
</evidence>
<dbReference type="eggNOG" id="ENOG5033314">
    <property type="taxonomic scope" value="Bacteria"/>
</dbReference>
<organism evidence="2 3">
    <name type="scientific">Halalkalibacter okhensis</name>
    <dbReference type="NCBI Taxonomy" id="333138"/>
    <lineage>
        <taxon>Bacteria</taxon>
        <taxon>Bacillati</taxon>
        <taxon>Bacillota</taxon>
        <taxon>Bacilli</taxon>
        <taxon>Bacillales</taxon>
        <taxon>Bacillaceae</taxon>
        <taxon>Halalkalibacter</taxon>
    </lineage>
</organism>
<keyword evidence="1" id="KW-0472">Membrane</keyword>
<proteinExistence type="predicted"/>
<dbReference type="RefSeq" id="WP_034625226.1">
    <property type="nucleotide sequence ID" value="NZ_JRJU01000001.1"/>
</dbReference>
<feature type="transmembrane region" description="Helical" evidence="1">
    <location>
        <begin position="44"/>
        <end position="63"/>
    </location>
</feature>
<comment type="caution">
    <text evidence="2">The sequence shown here is derived from an EMBL/GenBank/DDBJ whole genome shotgun (WGS) entry which is preliminary data.</text>
</comment>
<keyword evidence="1" id="KW-1133">Transmembrane helix</keyword>
<evidence type="ECO:0000313" key="2">
    <source>
        <dbReference type="EMBL" id="KHF42001.1"/>
    </source>
</evidence>
<dbReference type="Proteomes" id="UP000030832">
    <property type="component" value="Unassembled WGS sequence"/>
</dbReference>
<keyword evidence="3" id="KW-1185">Reference proteome</keyword>
<keyword evidence="1" id="KW-0812">Transmembrane</keyword>
<feature type="transmembrane region" description="Helical" evidence="1">
    <location>
        <begin position="7"/>
        <end position="32"/>
    </location>
</feature>
<evidence type="ECO:0000313" key="3">
    <source>
        <dbReference type="Proteomes" id="UP000030832"/>
    </source>
</evidence>
<feature type="transmembrane region" description="Helical" evidence="1">
    <location>
        <begin position="70"/>
        <end position="89"/>
    </location>
</feature>
<sequence>MTYRGFFPAVLFGLSTILVIALSFSLVVSIVLSFTSLTEHSVQWVITGVAFVTMFLGGTISGAKAKEKGWIAGACTALLFSLLTFLIQYLGYDNSFTSEQYMYHAGYILAAAIGGIIGVNLSSNK</sequence>
<reference evidence="2 3" key="1">
    <citation type="submission" date="2014-09" db="EMBL/GenBank/DDBJ databases">
        <title>Genome sequencing and annotation of Bacillus Okhensis strain Kh10-101T.</title>
        <authorList>
            <person name="Prakash J.S."/>
        </authorList>
    </citation>
    <scope>NUCLEOTIDE SEQUENCE [LARGE SCALE GENOMIC DNA]</scope>
    <source>
        <strain evidence="3">Kh10-101T</strain>
    </source>
</reference>
<feature type="transmembrane region" description="Helical" evidence="1">
    <location>
        <begin position="101"/>
        <end position="121"/>
    </location>
</feature>
<dbReference type="OrthoDB" id="2988991at2"/>
<dbReference type="Pfam" id="PF12670">
    <property type="entry name" value="DUF3792"/>
    <property type="match status" value="1"/>
</dbReference>
<dbReference type="EMBL" id="JRJU01000001">
    <property type="protein sequence ID" value="KHF42001.1"/>
    <property type="molecule type" value="Genomic_DNA"/>
</dbReference>
<dbReference type="AlphaFoldDB" id="A0A0B0IQP7"/>
<accession>A0A0B0IQP7</accession>
<dbReference type="NCBIfam" id="TIGR04086">
    <property type="entry name" value="TIGR04086_membr"/>
    <property type="match status" value="1"/>
</dbReference>